<reference evidence="1 2" key="1">
    <citation type="journal article" date="2015" name="Genome Biol. Evol.">
        <title>Comparative Genomics of a Bacterivorous Green Alga Reveals Evolutionary Causalities and Consequences of Phago-Mixotrophic Mode of Nutrition.</title>
        <authorList>
            <person name="Burns J.A."/>
            <person name="Paasch A."/>
            <person name="Narechania A."/>
            <person name="Kim E."/>
        </authorList>
    </citation>
    <scope>NUCLEOTIDE SEQUENCE [LARGE SCALE GENOMIC DNA]</scope>
    <source>
        <strain evidence="1 2">PLY_AMNH</strain>
    </source>
</reference>
<feature type="non-terminal residue" evidence="1">
    <location>
        <position position="1"/>
    </location>
</feature>
<name>A0AAE0BV93_9CHLO</name>
<proteinExistence type="predicted"/>
<dbReference type="PANTHER" id="PTHR14614">
    <property type="entry name" value="HEPATOCELLULAR CARCINOMA-ASSOCIATED ANTIGEN"/>
    <property type="match status" value="1"/>
</dbReference>
<evidence type="ECO:0000313" key="1">
    <source>
        <dbReference type="EMBL" id="KAK3243436.1"/>
    </source>
</evidence>
<comment type="caution">
    <text evidence="1">The sequence shown here is derived from an EMBL/GenBank/DDBJ whole genome shotgun (WGS) entry which is preliminary data.</text>
</comment>
<dbReference type="CDD" id="cd02440">
    <property type="entry name" value="AdoMet_MTases"/>
    <property type="match status" value="1"/>
</dbReference>
<dbReference type="EMBL" id="LGRX02032854">
    <property type="protein sequence ID" value="KAK3243436.1"/>
    <property type="molecule type" value="Genomic_DNA"/>
</dbReference>
<accession>A0AAE0BV93</accession>
<evidence type="ECO:0000313" key="2">
    <source>
        <dbReference type="Proteomes" id="UP001190700"/>
    </source>
</evidence>
<gene>
    <name evidence="1" type="ORF">CYMTET_46909</name>
</gene>
<dbReference type="PANTHER" id="PTHR14614:SF109">
    <property type="entry name" value="RIBOSOMAL LYSINE N-METHYLTRANSFERASE 5"/>
    <property type="match status" value="1"/>
</dbReference>
<dbReference type="SUPFAM" id="SSF53335">
    <property type="entry name" value="S-adenosyl-L-methionine-dependent methyltransferases"/>
    <property type="match status" value="1"/>
</dbReference>
<sequence length="183" mass="20150">FEKDDNAEANLSTKKVLELGAGTGAVGLALAAAGAEVILTDGSDQALSLLRQNVDDNAALFAIEPRVERLRWGVTEDFEAMQKVQPHSFDFIVASECVYGESAGAQHEDLLSTIQTFSGERTHVLMSYTLRPVKMSSGEYVAPLSIEEVPFFKSAAKHFKIHQTKQSTRRHSNEPKLLIMTKR</sequence>
<dbReference type="AlphaFoldDB" id="A0AAE0BV93"/>
<protein>
    <submittedName>
        <fullName evidence="1">Uncharacterized protein</fullName>
    </submittedName>
</protein>
<dbReference type="InterPro" id="IPR019410">
    <property type="entry name" value="Methyltransf_16"/>
</dbReference>
<dbReference type="Pfam" id="PF10294">
    <property type="entry name" value="Methyltransf_16"/>
    <property type="match status" value="1"/>
</dbReference>
<dbReference type="Gene3D" id="3.40.50.150">
    <property type="entry name" value="Vaccinia Virus protein VP39"/>
    <property type="match status" value="1"/>
</dbReference>
<organism evidence="1 2">
    <name type="scientific">Cymbomonas tetramitiformis</name>
    <dbReference type="NCBI Taxonomy" id="36881"/>
    <lineage>
        <taxon>Eukaryota</taxon>
        <taxon>Viridiplantae</taxon>
        <taxon>Chlorophyta</taxon>
        <taxon>Pyramimonadophyceae</taxon>
        <taxon>Pyramimonadales</taxon>
        <taxon>Pyramimonadaceae</taxon>
        <taxon>Cymbomonas</taxon>
    </lineage>
</organism>
<dbReference type="Proteomes" id="UP001190700">
    <property type="component" value="Unassembled WGS sequence"/>
</dbReference>
<dbReference type="InterPro" id="IPR029063">
    <property type="entry name" value="SAM-dependent_MTases_sf"/>
</dbReference>
<keyword evidence="2" id="KW-1185">Reference proteome</keyword>